<organism evidence="1 2">
    <name type="scientific">Paenibacillus oenotherae</name>
    <dbReference type="NCBI Taxonomy" id="1435645"/>
    <lineage>
        <taxon>Bacteria</taxon>
        <taxon>Bacillati</taxon>
        <taxon>Bacillota</taxon>
        <taxon>Bacilli</taxon>
        <taxon>Bacillales</taxon>
        <taxon>Paenibacillaceae</taxon>
        <taxon>Paenibacillus</taxon>
    </lineage>
</organism>
<reference evidence="1 2" key="1">
    <citation type="submission" date="2021-07" db="EMBL/GenBank/DDBJ databases">
        <title>Paenibacillus radiodurans sp. nov., isolated from the southeastern edge of Tengger Desert.</title>
        <authorList>
            <person name="Zhang G."/>
        </authorList>
    </citation>
    <scope>NUCLEOTIDE SEQUENCE [LARGE SCALE GENOMIC DNA]</scope>
    <source>
        <strain evidence="1 2">DT7-4</strain>
    </source>
</reference>
<comment type="caution">
    <text evidence="1">The sequence shown here is derived from an EMBL/GenBank/DDBJ whole genome shotgun (WGS) entry which is preliminary data.</text>
</comment>
<dbReference type="RefSeq" id="WP_219873185.1">
    <property type="nucleotide sequence ID" value="NZ_JAHZIJ010000009.1"/>
</dbReference>
<dbReference type="Proteomes" id="UP000812277">
    <property type="component" value="Unassembled WGS sequence"/>
</dbReference>
<gene>
    <name evidence="1" type="ORF">K0T92_14480</name>
</gene>
<evidence type="ECO:0000313" key="1">
    <source>
        <dbReference type="EMBL" id="MBW7475949.1"/>
    </source>
</evidence>
<name>A0ABS7D7N8_9BACL</name>
<protein>
    <submittedName>
        <fullName evidence="1">DUF3168 domain-containing protein</fullName>
    </submittedName>
</protein>
<proteinExistence type="predicted"/>
<evidence type="ECO:0000313" key="2">
    <source>
        <dbReference type="Proteomes" id="UP000812277"/>
    </source>
</evidence>
<accession>A0ABS7D7N8</accession>
<keyword evidence="2" id="KW-1185">Reference proteome</keyword>
<dbReference type="EMBL" id="JAHZIJ010000009">
    <property type="protein sequence ID" value="MBW7475949.1"/>
    <property type="molecule type" value="Genomic_DNA"/>
</dbReference>
<sequence>MDFEAALKKELETVTILNKRIYPLTAPEAIPANGVPYLIYISSEGVRAKSIGEGYLSGKTVNAELHIVAARYADLKAITNNVVALLIGMEQRVIGTGGPYIQELTYRTPVEIYESQPKLYRCVTEIQVYFEE</sequence>